<name>A0A0R0DI28_9GAMM</name>
<dbReference type="InterPro" id="IPR036583">
    <property type="entry name" value="23S_rRNA_IVS_sf"/>
</dbReference>
<dbReference type="EMBL" id="LDJM01000014">
    <property type="protein sequence ID" value="KRG77975.1"/>
    <property type="molecule type" value="Genomic_DNA"/>
</dbReference>
<dbReference type="PATRIC" id="fig|336566.3.peg.566"/>
<protein>
    <recommendedName>
        <fullName evidence="3">Four helix bundle protein</fullName>
    </recommendedName>
</protein>
<evidence type="ECO:0008006" key="3">
    <source>
        <dbReference type="Google" id="ProtNLM"/>
    </source>
</evidence>
<keyword evidence="2" id="KW-1185">Reference proteome</keyword>
<dbReference type="AlphaFoldDB" id="A0A0R0DI28"/>
<organism evidence="1 2">
    <name type="scientific">Stenotrophomonas ginsengisoli</name>
    <dbReference type="NCBI Taxonomy" id="336566"/>
    <lineage>
        <taxon>Bacteria</taxon>
        <taxon>Pseudomonadati</taxon>
        <taxon>Pseudomonadota</taxon>
        <taxon>Gammaproteobacteria</taxon>
        <taxon>Lysobacterales</taxon>
        <taxon>Lysobacteraceae</taxon>
        <taxon>Stenotrophomonas</taxon>
    </lineage>
</organism>
<dbReference type="NCBIfam" id="TIGR02436">
    <property type="entry name" value="four helix bundle protein"/>
    <property type="match status" value="1"/>
</dbReference>
<evidence type="ECO:0000313" key="2">
    <source>
        <dbReference type="Proteomes" id="UP000050956"/>
    </source>
</evidence>
<dbReference type="PANTHER" id="PTHR38471:SF2">
    <property type="entry name" value="FOUR HELIX BUNDLE PROTEIN"/>
    <property type="match status" value="1"/>
</dbReference>
<reference evidence="1 2" key="1">
    <citation type="submission" date="2015-05" db="EMBL/GenBank/DDBJ databases">
        <title>Genome sequencing and analysis of members of genus Stenotrophomonas.</title>
        <authorList>
            <person name="Patil P.P."/>
            <person name="Midha S."/>
            <person name="Patil P.B."/>
        </authorList>
    </citation>
    <scope>NUCLEOTIDE SEQUENCE [LARGE SCALE GENOMIC DNA]</scope>
    <source>
        <strain evidence="1 2">DSM 24757</strain>
    </source>
</reference>
<dbReference type="InterPro" id="IPR012657">
    <property type="entry name" value="23S_rRNA-intervening_sequence"/>
</dbReference>
<proteinExistence type="predicted"/>
<dbReference type="Pfam" id="PF05635">
    <property type="entry name" value="23S_rRNA_IVP"/>
    <property type="match status" value="1"/>
</dbReference>
<sequence>MHYRNAVIWQKAMALAEAACRCSIQIPAEERFGVRLQITRASVSIPSNIAEGWSREPRKEKSQFLAIAQGSLSELHTQLLLCERLGWISCAELQPTYGLIDEASRMLTTLRRRFRS</sequence>
<dbReference type="PANTHER" id="PTHR38471">
    <property type="entry name" value="FOUR HELIX BUNDLE PROTEIN"/>
    <property type="match status" value="1"/>
</dbReference>
<gene>
    <name evidence="1" type="ORF">ABB30_06125</name>
</gene>
<dbReference type="Gene3D" id="1.20.1440.60">
    <property type="entry name" value="23S rRNA-intervening sequence"/>
    <property type="match status" value="1"/>
</dbReference>
<evidence type="ECO:0000313" key="1">
    <source>
        <dbReference type="EMBL" id="KRG77975.1"/>
    </source>
</evidence>
<accession>A0A0R0DI28</accession>
<dbReference type="Proteomes" id="UP000050956">
    <property type="component" value="Unassembled WGS sequence"/>
</dbReference>
<comment type="caution">
    <text evidence="1">The sequence shown here is derived from an EMBL/GenBank/DDBJ whole genome shotgun (WGS) entry which is preliminary data.</text>
</comment>
<dbReference type="RefSeq" id="WP_057637425.1">
    <property type="nucleotide sequence ID" value="NZ_LDJM01000014.1"/>
</dbReference>
<dbReference type="CDD" id="cd16377">
    <property type="entry name" value="23S_rRNA_IVP_like"/>
    <property type="match status" value="1"/>
</dbReference>
<dbReference type="STRING" id="336566.ABB30_06125"/>
<dbReference type="SUPFAM" id="SSF158446">
    <property type="entry name" value="IVS-encoded protein-like"/>
    <property type="match status" value="1"/>
</dbReference>